<reference evidence="8 9" key="1">
    <citation type="submission" date="2019-02" db="EMBL/GenBank/DDBJ databases">
        <title>Deep-cultivation of Planctomycetes and their phenomic and genomic characterization uncovers novel biology.</title>
        <authorList>
            <person name="Wiegand S."/>
            <person name="Jogler M."/>
            <person name="Boedeker C."/>
            <person name="Pinto D."/>
            <person name="Vollmers J."/>
            <person name="Rivas-Marin E."/>
            <person name="Kohn T."/>
            <person name="Peeters S.H."/>
            <person name="Heuer A."/>
            <person name="Rast P."/>
            <person name="Oberbeckmann S."/>
            <person name="Bunk B."/>
            <person name="Jeske O."/>
            <person name="Meyerdierks A."/>
            <person name="Storesund J.E."/>
            <person name="Kallscheuer N."/>
            <person name="Luecker S."/>
            <person name="Lage O.M."/>
            <person name="Pohl T."/>
            <person name="Merkel B.J."/>
            <person name="Hornburger P."/>
            <person name="Mueller R.-W."/>
            <person name="Bruemmer F."/>
            <person name="Labrenz M."/>
            <person name="Spormann A.M."/>
            <person name="Op den Camp H."/>
            <person name="Overmann J."/>
            <person name="Amann R."/>
            <person name="Jetten M.S.M."/>
            <person name="Mascher T."/>
            <person name="Medema M.H."/>
            <person name="Devos D.P."/>
            <person name="Kaster A.-K."/>
            <person name="Ovreas L."/>
            <person name="Rohde M."/>
            <person name="Galperin M.Y."/>
            <person name="Jogler C."/>
        </authorList>
    </citation>
    <scope>NUCLEOTIDE SEQUENCE [LARGE SCALE GENOMIC DNA]</scope>
    <source>
        <strain evidence="8 9">Pan44</strain>
    </source>
</reference>
<dbReference type="OrthoDB" id="291047at2"/>
<dbReference type="EMBL" id="CP036271">
    <property type="protein sequence ID" value="QDT56320.1"/>
    <property type="molecule type" value="Genomic_DNA"/>
</dbReference>
<dbReference type="KEGG" id="ccos:Pan44_43730"/>
<feature type="domain" description="RNA polymerase sigma factor 70 region 4 type 2" evidence="7">
    <location>
        <begin position="135"/>
        <end position="174"/>
    </location>
</feature>
<dbReference type="GO" id="GO:0006352">
    <property type="term" value="P:DNA-templated transcription initiation"/>
    <property type="evidence" value="ECO:0007669"/>
    <property type="project" value="InterPro"/>
</dbReference>
<keyword evidence="2" id="KW-0805">Transcription regulation</keyword>
<protein>
    <submittedName>
        <fullName evidence="8">ECF RNA polymerase sigma factor SigW</fullName>
    </submittedName>
</protein>
<dbReference type="InterPro" id="IPR013325">
    <property type="entry name" value="RNA_pol_sigma_r2"/>
</dbReference>
<keyword evidence="3" id="KW-0731">Sigma factor</keyword>
<dbReference type="NCBIfam" id="TIGR02937">
    <property type="entry name" value="sigma70-ECF"/>
    <property type="match status" value="1"/>
</dbReference>
<keyword evidence="9" id="KW-1185">Reference proteome</keyword>
<evidence type="ECO:0000256" key="3">
    <source>
        <dbReference type="ARBA" id="ARBA00023082"/>
    </source>
</evidence>
<dbReference type="RefSeq" id="WP_145033630.1">
    <property type="nucleotide sequence ID" value="NZ_CP036271.1"/>
</dbReference>
<dbReference type="InterPro" id="IPR013249">
    <property type="entry name" value="RNA_pol_sigma70_r4_t2"/>
</dbReference>
<dbReference type="Gene3D" id="1.10.10.10">
    <property type="entry name" value="Winged helix-like DNA-binding domain superfamily/Winged helix DNA-binding domain"/>
    <property type="match status" value="1"/>
</dbReference>
<comment type="similarity">
    <text evidence="1">Belongs to the sigma-70 factor family. ECF subfamily.</text>
</comment>
<feature type="domain" description="RNA polymerase sigma-70 region 2" evidence="6">
    <location>
        <begin position="28"/>
        <end position="93"/>
    </location>
</feature>
<dbReference type="SUPFAM" id="SSF88659">
    <property type="entry name" value="Sigma3 and sigma4 domains of RNA polymerase sigma factors"/>
    <property type="match status" value="1"/>
</dbReference>
<name>A0A517SJM0_9PLAN</name>
<dbReference type="InterPro" id="IPR007627">
    <property type="entry name" value="RNA_pol_sigma70_r2"/>
</dbReference>
<keyword evidence="4" id="KW-0238">DNA-binding</keyword>
<dbReference type="InterPro" id="IPR036388">
    <property type="entry name" value="WH-like_DNA-bd_sf"/>
</dbReference>
<dbReference type="PANTHER" id="PTHR43133:SF8">
    <property type="entry name" value="RNA POLYMERASE SIGMA FACTOR HI_1459-RELATED"/>
    <property type="match status" value="1"/>
</dbReference>
<proteinExistence type="inferred from homology"/>
<sequence>MPRSPDDIRNELLVVRCRRNDPAAWDELVKTFNDRLFYFVRRLVNGEDQALVVMQETWVQVLRSLRHLQSADRLTTWLYTIARRMVMNHYRREFAELDLAGDPSADVVDDGNDPITDLENAEWIHFGLDRIGLAEREVLTLFFLEDFSIAQTADVLGVPEGTVKSRLARARAELRQVLQRERQARTGGRS</sequence>
<organism evidence="8 9">
    <name type="scientific">Caulifigura coniformis</name>
    <dbReference type="NCBI Taxonomy" id="2527983"/>
    <lineage>
        <taxon>Bacteria</taxon>
        <taxon>Pseudomonadati</taxon>
        <taxon>Planctomycetota</taxon>
        <taxon>Planctomycetia</taxon>
        <taxon>Planctomycetales</taxon>
        <taxon>Planctomycetaceae</taxon>
        <taxon>Caulifigura</taxon>
    </lineage>
</organism>
<dbReference type="CDD" id="cd06171">
    <property type="entry name" value="Sigma70_r4"/>
    <property type="match status" value="1"/>
</dbReference>
<dbReference type="SUPFAM" id="SSF88946">
    <property type="entry name" value="Sigma2 domain of RNA polymerase sigma factors"/>
    <property type="match status" value="1"/>
</dbReference>
<dbReference type="Gene3D" id="1.10.1740.10">
    <property type="match status" value="1"/>
</dbReference>
<dbReference type="Proteomes" id="UP000315700">
    <property type="component" value="Chromosome"/>
</dbReference>
<evidence type="ECO:0000313" key="8">
    <source>
        <dbReference type="EMBL" id="QDT56320.1"/>
    </source>
</evidence>
<dbReference type="InterPro" id="IPR013324">
    <property type="entry name" value="RNA_pol_sigma_r3/r4-like"/>
</dbReference>
<keyword evidence="5" id="KW-0804">Transcription</keyword>
<dbReference type="AlphaFoldDB" id="A0A517SJM0"/>
<evidence type="ECO:0000259" key="6">
    <source>
        <dbReference type="Pfam" id="PF04542"/>
    </source>
</evidence>
<dbReference type="InterPro" id="IPR014284">
    <property type="entry name" value="RNA_pol_sigma-70_dom"/>
</dbReference>
<dbReference type="InParanoid" id="A0A517SJM0"/>
<dbReference type="GO" id="GO:0016987">
    <property type="term" value="F:sigma factor activity"/>
    <property type="evidence" value="ECO:0007669"/>
    <property type="project" value="UniProtKB-KW"/>
</dbReference>
<dbReference type="Pfam" id="PF08281">
    <property type="entry name" value="Sigma70_r4_2"/>
    <property type="match status" value="1"/>
</dbReference>
<evidence type="ECO:0000256" key="2">
    <source>
        <dbReference type="ARBA" id="ARBA00023015"/>
    </source>
</evidence>
<dbReference type="Pfam" id="PF04542">
    <property type="entry name" value="Sigma70_r2"/>
    <property type="match status" value="1"/>
</dbReference>
<evidence type="ECO:0000256" key="1">
    <source>
        <dbReference type="ARBA" id="ARBA00010641"/>
    </source>
</evidence>
<gene>
    <name evidence="8" type="primary">sigW_7</name>
    <name evidence="8" type="ORF">Pan44_43730</name>
</gene>
<accession>A0A517SJM0</accession>
<dbReference type="InterPro" id="IPR039425">
    <property type="entry name" value="RNA_pol_sigma-70-like"/>
</dbReference>
<dbReference type="GO" id="GO:0003677">
    <property type="term" value="F:DNA binding"/>
    <property type="evidence" value="ECO:0007669"/>
    <property type="project" value="UniProtKB-KW"/>
</dbReference>
<evidence type="ECO:0000256" key="5">
    <source>
        <dbReference type="ARBA" id="ARBA00023163"/>
    </source>
</evidence>
<evidence type="ECO:0000256" key="4">
    <source>
        <dbReference type="ARBA" id="ARBA00023125"/>
    </source>
</evidence>
<evidence type="ECO:0000313" key="9">
    <source>
        <dbReference type="Proteomes" id="UP000315700"/>
    </source>
</evidence>
<evidence type="ECO:0000259" key="7">
    <source>
        <dbReference type="Pfam" id="PF08281"/>
    </source>
</evidence>
<dbReference type="PANTHER" id="PTHR43133">
    <property type="entry name" value="RNA POLYMERASE ECF-TYPE SIGMA FACTO"/>
    <property type="match status" value="1"/>
</dbReference>